<name>A0ABP1FDP1_9FLAO</name>
<sequence length="53" mass="6589">MFYFLVHFCTMLKIKNIFIVQFFIWEKAQGSFRLKIKGFFVRDQLLDYLMFLI</sequence>
<keyword evidence="2" id="KW-1185">Reference proteome</keyword>
<accession>A0ABP1FDP1</accession>
<dbReference type="Proteomes" id="UP001497602">
    <property type="component" value="Unassembled WGS sequence"/>
</dbReference>
<comment type="caution">
    <text evidence="1">The sequence shown here is derived from an EMBL/GenBank/DDBJ whole genome shotgun (WGS) entry which is preliminary data.</text>
</comment>
<reference evidence="1 2" key="1">
    <citation type="submission" date="2024-05" db="EMBL/GenBank/DDBJ databases">
        <authorList>
            <person name="Duchaud E."/>
        </authorList>
    </citation>
    <scope>NUCLEOTIDE SEQUENCE [LARGE SCALE GENOMIC DNA]</scope>
    <source>
        <strain evidence="1">Ena-SAMPLE-TAB-13-05-2024-13:56:06:370-140305</strain>
    </source>
</reference>
<protein>
    <submittedName>
        <fullName evidence="1">Uncharacterized protein</fullName>
    </submittedName>
</protein>
<gene>
    <name evidence="1" type="ORF">T190115A13A_80065</name>
</gene>
<dbReference type="EMBL" id="CAXJRC010000045">
    <property type="protein sequence ID" value="CAL2108490.1"/>
    <property type="molecule type" value="Genomic_DNA"/>
</dbReference>
<evidence type="ECO:0000313" key="1">
    <source>
        <dbReference type="EMBL" id="CAL2108490.1"/>
    </source>
</evidence>
<proteinExistence type="predicted"/>
<organism evidence="1 2">
    <name type="scientific">Tenacibaculum vairaonense</name>
    <dbReference type="NCBI Taxonomy" id="3137860"/>
    <lineage>
        <taxon>Bacteria</taxon>
        <taxon>Pseudomonadati</taxon>
        <taxon>Bacteroidota</taxon>
        <taxon>Flavobacteriia</taxon>
        <taxon>Flavobacteriales</taxon>
        <taxon>Flavobacteriaceae</taxon>
        <taxon>Tenacibaculum</taxon>
    </lineage>
</organism>
<evidence type="ECO:0000313" key="2">
    <source>
        <dbReference type="Proteomes" id="UP001497602"/>
    </source>
</evidence>